<comment type="catalytic activity">
    <reaction evidence="5">
        <text>ADP-alpha-D-glucose + sn-glycerol 3-phosphate = 2-O-(alpha-D-glucopyranosyl)-sn-glycerol 3-phosphate + ADP + H(+)</text>
        <dbReference type="Rhea" id="RHEA:12881"/>
        <dbReference type="ChEBI" id="CHEBI:15378"/>
        <dbReference type="ChEBI" id="CHEBI:57498"/>
        <dbReference type="ChEBI" id="CHEBI:57597"/>
        <dbReference type="ChEBI" id="CHEBI:87089"/>
        <dbReference type="ChEBI" id="CHEBI:456216"/>
        <dbReference type="EC" id="2.4.1.213"/>
    </reaction>
</comment>
<comment type="similarity">
    <text evidence="2">Belongs to the glycosyltransferase 20 family.</text>
</comment>
<comment type="similarity">
    <text evidence="1">In the C-terminal section; belongs to the trehalose phosphatase family.</text>
</comment>
<dbReference type="CAZy" id="GT20">
    <property type="family name" value="Glycosyltransferase Family 20"/>
</dbReference>
<dbReference type="NCBIfam" id="TIGR01484">
    <property type="entry name" value="HAD-SF-IIB"/>
    <property type="match status" value="1"/>
</dbReference>
<evidence type="ECO:0000256" key="7">
    <source>
        <dbReference type="ARBA" id="ARBA00060702"/>
    </source>
</evidence>
<keyword evidence="3 11" id="KW-0328">Glycosyltransferase</keyword>
<dbReference type="RefSeq" id="WP_012631886.1">
    <property type="nucleotide sequence ID" value="NC_011891.1"/>
</dbReference>
<dbReference type="EMBL" id="CP001359">
    <property type="protein sequence ID" value="ACL63835.1"/>
    <property type="molecule type" value="Genomic_DNA"/>
</dbReference>
<evidence type="ECO:0000256" key="10">
    <source>
        <dbReference type="ARBA" id="ARBA00080497"/>
    </source>
</evidence>
<dbReference type="Gene3D" id="3.30.70.1020">
    <property type="entry name" value="Trehalose-6-phosphate phosphatase related protein, domain 2"/>
    <property type="match status" value="1"/>
</dbReference>
<dbReference type="GO" id="GO:0005829">
    <property type="term" value="C:cytosol"/>
    <property type="evidence" value="ECO:0007669"/>
    <property type="project" value="TreeGrafter"/>
</dbReference>
<dbReference type="EC" id="2.4.1.213" evidence="8"/>
<dbReference type="CDD" id="cd01627">
    <property type="entry name" value="HAD_TPP"/>
    <property type="match status" value="1"/>
</dbReference>
<dbReference type="GO" id="GO:0033828">
    <property type="term" value="F:glucosylglycerol-phosphate synthase activity"/>
    <property type="evidence" value="ECO:0007669"/>
    <property type="project" value="UniProtKB-EC"/>
</dbReference>
<dbReference type="Pfam" id="PF00982">
    <property type="entry name" value="Glyco_transf_20"/>
    <property type="match status" value="1"/>
</dbReference>
<dbReference type="InterPro" id="IPR001830">
    <property type="entry name" value="Glyco_trans_20"/>
</dbReference>
<dbReference type="KEGG" id="acp:A2cp1_0478"/>
<dbReference type="SUPFAM" id="SSF56784">
    <property type="entry name" value="HAD-like"/>
    <property type="match status" value="1"/>
</dbReference>
<accession>B8JB24</accession>
<dbReference type="NCBIfam" id="NF011071">
    <property type="entry name" value="PRK14501.1"/>
    <property type="match status" value="1"/>
</dbReference>
<evidence type="ECO:0000256" key="3">
    <source>
        <dbReference type="ARBA" id="ARBA00022676"/>
    </source>
</evidence>
<keyword evidence="4 11" id="KW-0808">Transferase</keyword>
<dbReference type="PANTHER" id="PTHR10788:SF106">
    <property type="entry name" value="BCDNA.GH08860"/>
    <property type="match status" value="1"/>
</dbReference>
<gene>
    <name evidence="11" type="ordered locus">A2cp1_0478</name>
</gene>
<dbReference type="Gene3D" id="3.40.50.2000">
    <property type="entry name" value="Glycogen Phosphorylase B"/>
    <property type="match status" value="2"/>
</dbReference>
<evidence type="ECO:0000256" key="2">
    <source>
        <dbReference type="ARBA" id="ARBA00008799"/>
    </source>
</evidence>
<comment type="function">
    <text evidence="6">Involved in salt tolerance by producing GG-phosphate from ADP-glucose and glycerol-3-phosphate (G3P), an intermediate in the synthesis of the osmolyte glucosylglycerol (GG).</text>
</comment>
<sequence>MSRVVIVSNRLPVTVERAGEAVRVVPSVGGLATGLRRPHEQGGGPWVGWPGDLAGLDPEQQARVEARLSDLRLAPVHLTSEEVQRYYQDYSNALLWPVFHSFPGEVPLEMGGAAEYERVNGRFADAVAATARPGDVIWIHDYQLLRLPALLRERLPEARIGFFLHIPFPSSDLFRVLPQREALLEGMLGADLIGFHTASYMRHFSSSVLRVLGAWTDVDRIRWRGREVRIGVFPMGVDAADFAGTAHGADMDEEVRALRRDGSRLIVGIDRLDYTKGIPRRLLAYERLLREHPELRGKVRLVQVAVPSRTEVGAYQEFRDQVDGLVGRIHGAFATPTWSPIHYLSRGLDRAQVVALYRAADVMLVTPIRDGMNLVAKEFVAVRDDGDGVLVLSEFTGAAAELAEAVQVNPYDEAGTAAAIQRALEMPEDERRTRMTGLRRRVTRYDVHWWARTFLERLREAPAPVRPQGLEVSPRAAVQDALSRLRAAPHATLLLDYDGTLVPFAPTPELARPDRELRDLLRDLARHPRLAVHLVTGRQRDTVDRWFGDLGIGLHAEHGFWSKLPGNGWQLAAPVSTAWREPARAILEEFAARTPGSLVEEKSAGFAWHYRTADPDFGAAQAHDLMLHLSTVLSNAPVEILPGALVVEVRPQGVDKGKVVARAAAASPEGSLLAALGDDRTDEDMFAALPDGAIAVHVGPSPSRAPLRLAGVPESRAFLRGLL</sequence>
<dbReference type="AlphaFoldDB" id="B8JB24"/>
<dbReference type="NCBIfam" id="TIGR00685">
    <property type="entry name" value="T6PP"/>
    <property type="match status" value="1"/>
</dbReference>
<dbReference type="InterPro" id="IPR023214">
    <property type="entry name" value="HAD_sf"/>
</dbReference>
<name>B8JB24_ANAD2</name>
<comment type="pathway">
    <text evidence="7">Glycan metabolism; glucosylglycerol biosynthesis.</text>
</comment>
<dbReference type="Gene3D" id="3.40.50.1000">
    <property type="entry name" value="HAD superfamily/HAD-like"/>
    <property type="match status" value="1"/>
</dbReference>
<dbReference type="HOGENOM" id="CLU_002351_3_3_7"/>
<dbReference type="GO" id="GO:0004805">
    <property type="term" value="F:trehalose-phosphatase activity"/>
    <property type="evidence" value="ECO:0007669"/>
    <property type="project" value="TreeGrafter"/>
</dbReference>
<dbReference type="InterPro" id="IPR006379">
    <property type="entry name" value="HAD-SF_hydro_IIB"/>
</dbReference>
<evidence type="ECO:0000313" key="12">
    <source>
        <dbReference type="Proteomes" id="UP000007089"/>
    </source>
</evidence>
<dbReference type="Pfam" id="PF02358">
    <property type="entry name" value="Trehalose_PPase"/>
    <property type="match status" value="1"/>
</dbReference>
<organism evidence="11 12">
    <name type="scientific">Anaeromyxobacter dehalogenans (strain ATCC BAA-258 / DSM 21875 / 2CP-1)</name>
    <dbReference type="NCBI Taxonomy" id="455488"/>
    <lineage>
        <taxon>Bacteria</taxon>
        <taxon>Pseudomonadati</taxon>
        <taxon>Myxococcota</taxon>
        <taxon>Myxococcia</taxon>
        <taxon>Myxococcales</taxon>
        <taxon>Cystobacterineae</taxon>
        <taxon>Anaeromyxobacteraceae</taxon>
        <taxon>Anaeromyxobacter</taxon>
    </lineage>
</organism>
<keyword evidence="12" id="KW-1185">Reference proteome</keyword>
<evidence type="ECO:0000256" key="9">
    <source>
        <dbReference type="ARBA" id="ARBA00069974"/>
    </source>
</evidence>
<dbReference type="CDD" id="cd03788">
    <property type="entry name" value="GT20_TPS"/>
    <property type="match status" value="1"/>
</dbReference>
<dbReference type="InterPro" id="IPR003337">
    <property type="entry name" value="Trehalose_PPase"/>
</dbReference>
<protein>
    <recommendedName>
        <fullName evidence="9">Glucosylglycerol-phosphate synthase</fullName>
        <ecNumber evidence="8">2.4.1.213</ecNumber>
    </recommendedName>
    <alternativeName>
        <fullName evidence="10">Glucosyl-glycerol-phosphate synthase</fullName>
    </alternativeName>
</protein>
<dbReference type="GO" id="GO:0003825">
    <property type="term" value="F:alpha,alpha-trehalose-phosphate synthase (UDP-forming) activity"/>
    <property type="evidence" value="ECO:0007669"/>
    <property type="project" value="TreeGrafter"/>
</dbReference>
<evidence type="ECO:0000256" key="4">
    <source>
        <dbReference type="ARBA" id="ARBA00022679"/>
    </source>
</evidence>
<dbReference type="Proteomes" id="UP000007089">
    <property type="component" value="Chromosome"/>
</dbReference>
<keyword evidence="11" id="KW-0378">Hydrolase</keyword>
<dbReference type="FunFam" id="3.40.50.2000:FF:000010">
    <property type="entry name" value="Alpha,alpha-trehalose-phosphate synthase"/>
    <property type="match status" value="1"/>
</dbReference>
<evidence type="ECO:0000313" key="11">
    <source>
        <dbReference type="EMBL" id="ACL63835.1"/>
    </source>
</evidence>
<dbReference type="SUPFAM" id="SSF53756">
    <property type="entry name" value="UDP-Glycosyltransferase/glycogen phosphorylase"/>
    <property type="match status" value="1"/>
</dbReference>
<proteinExistence type="inferred from homology"/>
<evidence type="ECO:0000256" key="8">
    <source>
        <dbReference type="ARBA" id="ARBA00066821"/>
    </source>
</evidence>
<dbReference type="GO" id="GO:0005992">
    <property type="term" value="P:trehalose biosynthetic process"/>
    <property type="evidence" value="ECO:0007669"/>
    <property type="project" value="InterPro"/>
</dbReference>
<evidence type="ECO:0000256" key="6">
    <source>
        <dbReference type="ARBA" id="ARBA00055920"/>
    </source>
</evidence>
<dbReference type="PANTHER" id="PTHR10788">
    <property type="entry name" value="TREHALOSE-6-PHOSPHATE SYNTHASE"/>
    <property type="match status" value="1"/>
</dbReference>
<reference evidence="11" key="1">
    <citation type="submission" date="2009-01" db="EMBL/GenBank/DDBJ databases">
        <title>Complete sequence of Anaeromyxobacter dehalogenans 2CP-1.</title>
        <authorList>
            <consortium name="US DOE Joint Genome Institute"/>
            <person name="Lucas S."/>
            <person name="Copeland A."/>
            <person name="Lapidus A."/>
            <person name="Glavina del Rio T."/>
            <person name="Dalin E."/>
            <person name="Tice H."/>
            <person name="Bruce D."/>
            <person name="Goodwin L."/>
            <person name="Pitluck S."/>
            <person name="Saunders E."/>
            <person name="Brettin T."/>
            <person name="Detter J.C."/>
            <person name="Han C."/>
            <person name="Larimer F."/>
            <person name="Land M."/>
            <person name="Hauser L."/>
            <person name="Kyrpides N."/>
            <person name="Ovchinnikova G."/>
            <person name="Beliaev A.S."/>
            <person name="Richardson P."/>
        </authorList>
    </citation>
    <scope>NUCLEOTIDE SEQUENCE</scope>
    <source>
        <strain evidence="11">2CP-1</strain>
    </source>
</reference>
<evidence type="ECO:0000256" key="1">
    <source>
        <dbReference type="ARBA" id="ARBA00006330"/>
    </source>
</evidence>
<evidence type="ECO:0000256" key="5">
    <source>
        <dbReference type="ARBA" id="ARBA00052754"/>
    </source>
</evidence>
<dbReference type="InterPro" id="IPR036412">
    <property type="entry name" value="HAD-like_sf"/>
</dbReference>